<gene>
    <name evidence="1" type="ORF">DFQ14_101511</name>
</gene>
<evidence type="ECO:0000313" key="1">
    <source>
        <dbReference type="EMBL" id="RCW47166.1"/>
    </source>
</evidence>
<dbReference type="Proteomes" id="UP000253495">
    <property type="component" value="Unassembled WGS sequence"/>
</dbReference>
<reference evidence="1 2" key="1">
    <citation type="submission" date="2018-07" db="EMBL/GenBank/DDBJ databases">
        <title>Genomic Encyclopedia of Type Strains, Phase III (KMG-III): the genomes of soil and plant-associated and newly described type strains.</title>
        <authorList>
            <person name="Whitman W."/>
        </authorList>
    </citation>
    <scope>NUCLEOTIDE SEQUENCE [LARGE SCALE GENOMIC DNA]</scope>
    <source>
        <strain evidence="1 2">CECT 8575</strain>
    </source>
</reference>
<evidence type="ECO:0000313" key="2">
    <source>
        <dbReference type="Proteomes" id="UP000253495"/>
    </source>
</evidence>
<name>A0A368VY91_9ACTN</name>
<proteinExistence type="predicted"/>
<accession>A0A368VY91</accession>
<comment type="caution">
    <text evidence="1">The sequence shown here is derived from an EMBL/GenBank/DDBJ whole genome shotgun (WGS) entry which is preliminary data.</text>
</comment>
<organism evidence="1 2">
    <name type="scientific">Halopolyspora algeriensis</name>
    <dbReference type="NCBI Taxonomy" id="1500506"/>
    <lineage>
        <taxon>Bacteria</taxon>
        <taxon>Bacillati</taxon>
        <taxon>Actinomycetota</taxon>
        <taxon>Actinomycetes</taxon>
        <taxon>Actinomycetes incertae sedis</taxon>
        <taxon>Halopolyspora</taxon>
    </lineage>
</organism>
<sequence length="56" mass="6426">MDAPRYRAAMTAFERSTARLRLRRVIEGDVAERAGLTRREAQDGDKYTALLLETTR</sequence>
<dbReference type="EMBL" id="QPJC01000001">
    <property type="protein sequence ID" value="RCW47166.1"/>
    <property type="molecule type" value="Genomic_DNA"/>
</dbReference>
<keyword evidence="2" id="KW-1185">Reference proteome</keyword>
<dbReference type="AlphaFoldDB" id="A0A368VY91"/>
<protein>
    <submittedName>
        <fullName evidence="1">Uncharacterized protein</fullName>
    </submittedName>
</protein>